<sequence length="379" mass="41092">MRLALWGCFVSTCLVAAVAPGSSPEAILSAPPGRAAANDGRGEAKPADAAERISDKIAALPADDEYYSLELVPPQSETSLAKLRQRIDSAKQDGRLLFVSVTWRIGNTTPEQSLEFAELCQRELGVTALLHMSGTNMSTQEMDRTLEDVRARGIRNIFAVRGNRLPGAENSAVPQAFPWAVDLVRHIREKHGDYFCIGVAAYPEGHFNASDARSQSLEHDLPFLAKKVEAGADFVISQLFFNGSAYDSFETRLREYSNAFATIPILPGILPIQSKSSVEFGARLAHATVPDDLISRLDKFEGNKDKVRDEGANAVSELVQQVRATQCRHGGPRGYHFFNANEGKSVSLILDKSNIVPGPGRCSNQGALFGCRSTDSAAT</sequence>
<evidence type="ECO:0000313" key="10">
    <source>
        <dbReference type="Proteomes" id="UP000824596"/>
    </source>
</evidence>
<keyword evidence="4" id="KW-0285">Flavoprotein</keyword>
<dbReference type="GO" id="GO:0005829">
    <property type="term" value="C:cytosol"/>
    <property type="evidence" value="ECO:0007669"/>
    <property type="project" value="TreeGrafter"/>
</dbReference>
<dbReference type="OrthoDB" id="16284at2759"/>
<dbReference type="InterPro" id="IPR029041">
    <property type="entry name" value="FAD-linked_oxidoreductase-like"/>
</dbReference>
<evidence type="ECO:0000256" key="2">
    <source>
        <dbReference type="ARBA" id="ARBA00004777"/>
    </source>
</evidence>
<dbReference type="Pfam" id="PF02219">
    <property type="entry name" value="MTHFR"/>
    <property type="match status" value="1"/>
</dbReference>
<evidence type="ECO:0000256" key="6">
    <source>
        <dbReference type="ARBA" id="ARBA00023002"/>
    </source>
</evidence>
<dbReference type="GO" id="GO:0004489">
    <property type="term" value="F:methylenetetrahydrofolate reductase [NAD(P)H] activity"/>
    <property type="evidence" value="ECO:0007669"/>
    <property type="project" value="InterPro"/>
</dbReference>
<comment type="caution">
    <text evidence="9">The sequence shown here is derived from an EMBL/GenBank/DDBJ whole genome shotgun (WGS) entry which is preliminary data.</text>
</comment>
<comment type="cofactor">
    <cofactor evidence="1">
        <name>FAD</name>
        <dbReference type="ChEBI" id="CHEBI:57692"/>
    </cofactor>
</comment>
<evidence type="ECO:0000256" key="7">
    <source>
        <dbReference type="RuleBase" id="RU004254"/>
    </source>
</evidence>
<dbReference type="GeneID" id="68357338"/>
<keyword evidence="8" id="KW-0732">Signal</keyword>
<organism evidence="9 10">
    <name type="scientific">Hirsutella rhossiliensis</name>
    <dbReference type="NCBI Taxonomy" id="111463"/>
    <lineage>
        <taxon>Eukaryota</taxon>
        <taxon>Fungi</taxon>
        <taxon>Dikarya</taxon>
        <taxon>Ascomycota</taxon>
        <taxon>Pezizomycotina</taxon>
        <taxon>Sordariomycetes</taxon>
        <taxon>Hypocreomycetidae</taxon>
        <taxon>Hypocreales</taxon>
        <taxon>Ophiocordycipitaceae</taxon>
        <taxon>Hirsutella</taxon>
    </lineage>
</organism>
<feature type="chain" id="PRO_5040114611" evidence="8">
    <location>
        <begin position="18"/>
        <end position="379"/>
    </location>
</feature>
<dbReference type="AlphaFoldDB" id="A0A9P8SHI2"/>
<evidence type="ECO:0000313" key="9">
    <source>
        <dbReference type="EMBL" id="KAH0961056.1"/>
    </source>
</evidence>
<dbReference type="GO" id="GO:0035999">
    <property type="term" value="P:tetrahydrofolate interconversion"/>
    <property type="evidence" value="ECO:0007669"/>
    <property type="project" value="TreeGrafter"/>
</dbReference>
<reference evidence="9" key="1">
    <citation type="submission" date="2021-09" db="EMBL/GenBank/DDBJ databases">
        <title>A high-quality genome of the endoparasitic fungus Hirsutella rhossiliensis with a comparison of Hirsutella genomes reveals transposable elements contributing to genome size variation.</title>
        <authorList>
            <person name="Lin R."/>
            <person name="Jiao Y."/>
            <person name="Sun X."/>
            <person name="Ling J."/>
            <person name="Xie B."/>
            <person name="Cheng X."/>
        </authorList>
    </citation>
    <scope>NUCLEOTIDE SEQUENCE</scope>
    <source>
        <strain evidence="9">HR02</strain>
    </source>
</reference>
<gene>
    <name evidence="9" type="ORF">HRG_08209</name>
</gene>
<dbReference type="GO" id="GO:0009086">
    <property type="term" value="P:methionine biosynthetic process"/>
    <property type="evidence" value="ECO:0007669"/>
    <property type="project" value="TreeGrafter"/>
</dbReference>
<dbReference type="InterPro" id="IPR003171">
    <property type="entry name" value="Mehydrof_redctse-like"/>
</dbReference>
<comment type="similarity">
    <text evidence="3">Belongs to the methylenetetrahydrofolate reductase family.</text>
</comment>
<dbReference type="GO" id="GO:0071949">
    <property type="term" value="F:FAD binding"/>
    <property type="evidence" value="ECO:0007669"/>
    <property type="project" value="TreeGrafter"/>
</dbReference>
<accession>A0A9P8SHI2</accession>
<name>A0A9P8SHI2_9HYPO</name>
<evidence type="ECO:0000256" key="5">
    <source>
        <dbReference type="ARBA" id="ARBA00022827"/>
    </source>
</evidence>
<dbReference type="EMBL" id="JAIZPD010000009">
    <property type="protein sequence ID" value="KAH0961056.1"/>
    <property type="molecule type" value="Genomic_DNA"/>
</dbReference>
<dbReference type="RefSeq" id="XP_044718569.1">
    <property type="nucleotide sequence ID" value="XM_044866680.1"/>
</dbReference>
<dbReference type="PANTHER" id="PTHR45754:SF1">
    <property type="entry name" value="METHYLENETETRAHYDROFOLATE REDUCTASE 1"/>
    <property type="match status" value="1"/>
</dbReference>
<dbReference type="CDD" id="cd00537">
    <property type="entry name" value="MTHFR"/>
    <property type="match status" value="1"/>
</dbReference>
<keyword evidence="6" id="KW-0560">Oxidoreductase</keyword>
<protein>
    <submittedName>
        <fullName evidence="9">Methylenetetrahydrofolate reductase domain-containing protein</fullName>
    </submittedName>
</protein>
<dbReference type="PANTHER" id="PTHR45754">
    <property type="entry name" value="METHYLENETETRAHYDROFOLATE REDUCTASE"/>
    <property type="match status" value="1"/>
</dbReference>
<comment type="pathway">
    <text evidence="2 7">One-carbon metabolism; tetrahydrofolate interconversion.</text>
</comment>
<dbReference type="Proteomes" id="UP000824596">
    <property type="component" value="Unassembled WGS sequence"/>
</dbReference>
<keyword evidence="10" id="KW-1185">Reference proteome</keyword>
<evidence type="ECO:0000256" key="4">
    <source>
        <dbReference type="ARBA" id="ARBA00022630"/>
    </source>
</evidence>
<evidence type="ECO:0000256" key="3">
    <source>
        <dbReference type="ARBA" id="ARBA00006743"/>
    </source>
</evidence>
<feature type="signal peptide" evidence="8">
    <location>
        <begin position="1"/>
        <end position="17"/>
    </location>
</feature>
<dbReference type="Gene3D" id="3.20.20.220">
    <property type="match status" value="1"/>
</dbReference>
<dbReference type="SUPFAM" id="SSF51730">
    <property type="entry name" value="FAD-linked oxidoreductase"/>
    <property type="match status" value="1"/>
</dbReference>
<evidence type="ECO:0000256" key="1">
    <source>
        <dbReference type="ARBA" id="ARBA00001974"/>
    </source>
</evidence>
<proteinExistence type="inferred from homology"/>
<keyword evidence="5" id="KW-0274">FAD</keyword>
<evidence type="ECO:0000256" key="8">
    <source>
        <dbReference type="SAM" id="SignalP"/>
    </source>
</evidence>